<dbReference type="PROSITE" id="PS50082">
    <property type="entry name" value="WD_REPEATS_2"/>
    <property type="match status" value="2"/>
</dbReference>
<dbReference type="PANTHER" id="PTHR46170">
    <property type="entry name" value="GATOR COMPLEX PROTEIN WDR59"/>
    <property type="match status" value="1"/>
</dbReference>
<feature type="region of interest" description="Disordered" evidence="7">
    <location>
        <begin position="947"/>
        <end position="971"/>
    </location>
</feature>
<feature type="region of interest" description="Disordered" evidence="7">
    <location>
        <begin position="852"/>
        <end position="879"/>
    </location>
</feature>
<dbReference type="EMBL" id="SWFS01000336">
    <property type="protein sequence ID" value="KAA8909610.1"/>
    <property type="molecule type" value="Genomic_DNA"/>
</dbReference>
<dbReference type="OrthoDB" id="311712at2759"/>
<dbReference type="CDD" id="cd16488">
    <property type="entry name" value="mRING-H2-C3H3C2_Mio-like"/>
    <property type="match status" value="1"/>
</dbReference>
<gene>
    <name evidence="9" type="ORF">TRICI_004445</name>
</gene>
<dbReference type="GO" id="GO:0034198">
    <property type="term" value="P:cellular response to amino acid starvation"/>
    <property type="evidence" value="ECO:0007669"/>
    <property type="project" value="TreeGrafter"/>
</dbReference>
<dbReference type="InterPro" id="IPR019775">
    <property type="entry name" value="WD40_repeat_CS"/>
</dbReference>
<evidence type="ECO:0000256" key="2">
    <source>
        <dbReference type="ARBA" id="ARBA00022554"/>
    </source>
</evidence>
<keyword evidence="4" id="KW-0677">Repeat</keyword>
<evidence type="ECO:0000256" key="3">
    <source>
        <dbReference type="ARBA" id="ARBA00022574"/>
    </source>
</evidence>
<sequence length="1177" mass="132716">MWHWRRELICLMPLEQQELTNCRRSGLYVVDLDDPFSPPRWLHHMTSWEVADVQWSPHATKTNWVISTSNQKALVWNLALPSNRAIEHMLHGHKRAITDINFHALHAEVLATCSIDSYIHVWDLRDPKKPSQSLADWRAGATQVKWNRWNENVLASSHDNKVYIWDRRKGTIPLHTLQSHTGKVNGLDFSRLEENKILSCSNDRTVKLWDYERNDQHAEKVIFTNFPVWRARHTPFGEGCAIMPLRGGQNNVFLCDLKTAGERSSLDPVYEFQGHSEPVKEFVWRSRGGNEGVEDRQFQLVTWSKDHDLRLWPVSQDILEKVHYSRGEPLKINLTRKGAPYRSYQTEPNMPDSINTTQYRTRRKQSISYGSSPVNRMNKRTGFTSVMTGNTNIKSDKDGISHLHWISGVRMGRSAFAAPFDNSMAAEVPEQGEATPGNLGEEVSIVGHKFPRVHFEKISVSTGECIVSLNGPWGEPSIKDEDNQLVFLRLEINFPPTYPFTSPTFTIRDSDNIMEEKAKSIIHELNSIAQKLSNKGRYCLELCLRYLLGDKVSLDELEVDELTDDKVDSILDGSMDELIDLSNEFNNSSSSEDEGLDSNKPSPAFDSTPVPKGCGAVWSKGGQLVCFFTQQKEAQKHFPKNPQGDVTKGLSNFQGNLGDEGDSSDSLDSDSDMLGDFDGSGVYWPLGNSRFRNHFRIPQLDSRTSRGAVSNTERSQGTYQPRENNVVKLYDFSHLIPSRRDLAREYKIIGASPSELAGHNMAVAKKHGCNDVADCWRIISLILSEGANSSIAWITSPSRADMQTHSYWGNHPFGSKGLIDEMFQYFEQEKNTQMLANMSCILSGRTTEKRMEQLVMSQTPSAEARSPRPPEAMSREPSSGYFNNSNAGLFVQAQSSPWDIPSGSGKSSTANFDSSPASSKDDSSIMSLSPEKFMTARKAVAGIFTRSGGSNPSFQRTQGVTNGRNQASSSGEHDYNLNIMFNSSAATRLTSRNSFYGSDSGITYLSAFPKVKVEMLNDNVLDYDQGVGKPHQVRNMLDPALEEKYKLYRAQYAAILYSWGLAIDSLEVLKFNHTHYRIGKGNSMDIHSAQINYRQSDQLPEGFEMMQGASNFIINRTLSQMCHYCELIVRTRFLQCPRCEHVLHAQCAEEWWGNDQEVECASGCGCYCFQNNYTNNA</sequence>
<dbReference type="SUPFAM" id="SSF50978">
    <property type="entry name" value="WD40 repeat-like"/>
    <property type="match status" value="1"/>
</dbReference>
<dbReference type="GO" id="GO:0005774">
    <property type="term" value="C:vacuolar membrane"/>
    <property type="evidence" value="ECO:0007669"/>
    <property type="project" value="TreeGrafter"/>
</dbReference>
<feature type="compositionally biased region" description="Acidic residues" evidence="7">
    <location>
        <begin position="659"/>
        <end position="671"/>
    </location>
</feature>
<dbReference type="VEuPathDB" id="FungiDB:TRICI_004445"/>
<comment type="similarity">
    <text evidence="5">Belongs to the WD repeat WDR59 family.</text>
</comment>
<accession>A0A642V0Z7</accession>
<feature type="repeat" description="WD" evidence="6">
    <location>
        <begin position="177"/>
        <end position="219"/>
    </location>
</feature>
<dbReference type="PROSITE" id="PS50294">
    <property type="entry name" value="WD_REPEATS_REGION"/>
    <property type="match status" value="2"/>
</dbReference>
<feature type="region of interest" description="Disordered" evidence="7">
    <location>
        <begin position="341"/>
        <end position="375"/>
    </location>
</feature>
<dbReference type="Gene3D" id="2.130.10.10">
    <property type="entry name" value="YVTN repeat-like/Quinoprotein amine dehydrogenase"/>
    <property type="match status" value="1"/>
</dbReference>
<feature type="region of interest" description="Disordered" evidence="7">
    <location>
        <begin position="636"/>
        <end position="671"/>
    </location>
</feature>
<dbReference type="Proteomes" id="UP000761534">
    <property type="component" value="Unassembled WGS sequence"/>
</dbReference>
<dbReference type="SMART" id="SM00591">
    <property type="entry name" value="RWD"/>
    <property type="match status" value="1"/>
</dbReference>
<dbReference type="InterPro" id="IPR049567">
    <property type="entry name" value="WDR59-like"/>
</dbReference>
<evidence type="ECO:0000256" key="6">
    <source>
        <dbReference type="PROSITE-ProRule" id="PRU00221"/>
    </source>
</evidence>
<dbReference type="SMART" id="SM00320">
    <property type="entry name" value="WD40"/>
    <property type="match status" value="5"/>
</dbReference>
<proteinExistence type="inferred from homology"/>
<feature type="region of interest" description="Disordered" evidence="7">
    <location>
        <begin position="584"/>
        <end position="607"/>
    </location>
</feature>
<feature type="domain" description="RWD" evidence="8">
    <location>
        <begin position="441"/>
        <end position="554"/>
    </location>
</feature>
<feature type="compositionally biased region" description="Polar residues" evidence="7">
    <location>
        <begin position="947"/>
        <end position="970"/>
    </location>
</feature>
<dbReference type="Pfam" id="PF00400">
    <property type="entry name" value="WD40"/>
    <property type="match status" value="2"/>
</dbReference>
<evidence type="ECO:0000313" key="9">
    <source>
        <dbReference type="EMBL" id="KAA8909610.1"/>
    </source>
</evidence>
<dbReference type="InterPro" id="IPR049566">
    <property type="entry name" value="WDR59_RTC1-like_RING_Znf"/>
</dbReference>
<dbReference type="PANTHER" id="PTHR46170:SF1">
    <property type="entry name" value="GATOR COMPLEX PROTEIN WDR59"/>
    <property type="match status" value="1"/>
</dbReference>
<name>A0A642V0Z7_9ASCO</name>
<keyword evidence="3 6" id="KW-0853">WD repeat</keyword>
<keyword evidence="2" id="KW-0926">Vacuole</keyword>
<dbReference type="PROSITE" id="PS50908">
    <property type="entry name" value="RWD"/>
    <property type="match status" value="1"/>
</dbReference>
<dbReference type="Gene3D" id="3.10.110.10">
    <property type="entry name" value="Ubiquitin Conjugating Enzyme"/>
    <property type="match status" value="1"/>
</dbReference>
<evidence type="ECO:0000256" key="7">
    <source>
        <dbReference type="SAM" id="MobiDB-lite"/>
    </source>
</evidence>
<evidence type="ECO:0000256" key="4">
    <source>
        <dbReference type="ARBA" id="ARBA00022737"/>
    </source>
</evidence>
<feature type="repeat" description="WD" evidence="6">
    <location>
        <begin position="90"/>
        <end position="132"/>
    </location>
</feature>
<dbReference type="GO" id="GO:0035859">
    <property type="term" value="C:Seh1-associated complex"/>
    <property type="evidence" value="ECO:0007669"/>
    <property type="project" value="TreeGrafter"/>
</dbReference>
<protein>
    <recommendedName>
        <fullName evidence="8">RWD domain-containing protein</fullName>
    </recommendedName>
</protein>
<dbReference type="AlphaFoldDB" id="A0A642V0Z7"/>
<dbReference type="InterPro" id="IPR001680">
    <property type="entry name" value="WD40_rpt"/>
</dbReference>
<feature type="compositionally biased region" description="Polar residues" evidence="7">
    <location>
        <begin position="366"/>
        <end position="375"/>
    </location>
</feature>
<dbReference type="Pfam" id="PF17120">
    <property type="entry name" value="zf-RING_16"/>
    <property type="match status" value="1"/>
</dbReference>
<dbReference type="Pfam" id="PF05773">
    <property type="entry name" value="RWD"/>
    <property type="match status" value="1"/>
</dbReference>
<evidence type="ECO:0000256" key="5">
    <source>
        <dbReference type="ARBA" id="ARBA00038452"/>
    </source>
</evidence>
<dbReference type="SUPFAM" id="SSF54495">
    <property type="entry name" value="UBC-like"/>
    <property type="match status" value="1"/>
</dbReference>
<reference evidence="9" key="1">
    <citation type="journal article" date="2019" name="G3 (Bethesda)">
        <title>Genome Assemblies of Two Rare Opportunistic Yeast Pathogens: Diutina rugosa (syn. Candida rugosa) and Trichomonascus ciferrii (syn. Candida ciferrii).</title>
        <authorList>
            <person name="Mixao V."/>
            <person name="Saus E."/>
            <person name="Hansen A.P."/>
            <person name="Lass-Florl C."/>
            <person name="Gabaldon T."/>
        </authorList>
    </citation>
    <scope>NUCLEOTIDE SEQUENCE</scope>
    <source>
        <strain evidence="9">CBS 4856</strain>
    </source>
</reference>
<evidence type="ECO:0000256" key="1">
    <source>
        <dbReference type="ARBA" id="ARBA00004116"/>
    </source>
</evidence>
<organism evidence="9 10">
    <name type="scientific">Trichomonascus ciferrii</name>
    <dbReference type="NCBI Taxonomy" id="44093"/>
    <lineage>
        <taxon>Eukaryota</taxon>
        <taxon>Fungi</taxon>
        <taxon>Dikarya</taxon>
        <taxon>Ascomycota</taxon>
        <taxon>Saccharomycotina</taxon>
        <taxon>Dipodascomycetes</taxon>
        <taxon>Dipodascales</taxon>
        <taxon>Trichomonascaceae</taxon>
        <taxon>Trichomonascus</taxon>
        <taxon>Trichomonascus ciferrii complex</taxon>
    </lineage>
</organism>
<dbReference type="InterPro" id="IPR006575">
    <property type="entry name" value="RWD_dom"/>
</dbReference>
<feature type="compositionally biased region" description="Low complexity" evidence="7">
    <location>
        <begin position="913"/>
        <end position="925"/>
    </location>
</feature>
<dbReference type="PROSITE" id="PS00678">
    <property type="entry name" value="WD_REPEATS_1"/>
    <property type="match status" value="1"/>
</dbReference>
<comment type="subcellular location">
    <subcellularLocation>
        <location evidence="1">Vacuole</location>
    </subcellularLocation>
</comment>
<feature type="region of interest" description="Disordered" evidence="7">
    <location>
        <begin position="895"/>
        <end position="925"/>
    </location>
</feature>
<feature type="compositionally biased region" description="Polar residues" evidence="7">
    <location>
        <begin position="343"/>
        <end position="359"/>
    </location>
</feature>
<comment type="caution">
    <text evidence="9">The sequence shown here is derived from an EMBL/GenBank/DDBJ whole genome shotgun (WGS) entry which is preliminary data.</text>
</comment>
<evidence type="ECO:0000259" key="8">
    <source>
        <dbReference type="PROSITE" id="PS50908"/>
    </source>
</evidence>
<dbReference type="GO" id="GO:0035591">
    <property type="term" value="F:signaling adaptor activity"/>
    <property type="evidence" value="ECO:0007669"/>
    <property type="project" value="TreeGrafter"/>
</dbReference>
<dbReference type="InterPro" id="IPR015943">
    <property type="entry name" value="WD40/YVTN_repeat-like_dom_sf"/>
</dbReference>
<dbReference type="InterPro" id="IPR036322">
    <property type="entry name" value="WD40_repeat_dom_sf"/>
</dbReference>
<dbReference type="InterPro" id="IPR016135">
    <property type="entry name" value="UBQ-conjugating_enzyme/RWD"/>
</dbReference>
<evidence type="ECO:0000313" key="10">
    <source>
        <dbReference type="Proteomes" id="UP000761534"/>
    </source>
</evidence>
<keyword evidence="10" id="KW-1185">Reference proteome</keyword>
<dbReference type="GO" id="GO:1904263">
    <property type="term" value="P:positive regulation of TORC1 signaling"/>
    <property type="evidence" value="ECO:0007669"/>
    <property type="project" value="TreeGrafter"/>
</dbReference>